<gene>
    <name evidence="1" type="ORF">H9X54_003125</name>
</gene>
<organism evidence="1 2">
    <name type="scientific">Flavobacterium macrobrachii</name>
    <dbReference type="NCBI Taxonomy" id="591204"/>
    <lineage>
        <taxon>Bacteria</taxon>
        <taxon>Pseudomonadati</taxon>
        <taxon>Bacteroidota</taxon>
        <taxon>Flavobacteriia</taxon>
        <taxon>Flavobacteriales</taxon>
        <taxon>Flavobacteriaceae</taxon>
        <taxon>Flavobacterium</taxon>
    </lineage>
</organism>
<name>A0ABS2CTK4_9FLAO</name>
<accession>A0ABS2CTK4</accession>
<keyword evidence="2" id="KW-1185">Reference proteome</keyword>
<proteinExistence type="predicted"/>
<protein>
    <recommendedName>
        <fullName evidence="3">SH3 domain-containing protein</fullName>
    </recommendedName>
</protein>
<evidence type="ECO:0000313" key="2">
    <source>
        <dbReference type="Proteomes" id="UP000759529"/>
    </source>
</evidence>
<dbReference type="RefSeq" id="WP_187658527.1">
    <property type="nucleotide sequence ID" value="NZ_JACSOD020000413.1"/>
</dbReference>
<evidence type="ECO:0000313" key="1">
    <source>
        <dbReference type="EMBL" id="MBM6498291.1"/>
    </source>
</evidence>
<sequence>MINSLDAIIKSTNFAQKINNQLGISNSMMKMMNSHEQWQDKLSAITMSDAVSKVIAQQHNYFPKDISGLDALSKTVAMQTKLFQIPQPTLDVIKGISQMHESIFGNLKGITSILESNKPYLAQINSLQFAMSGISGQIAAIAAKNNQWNLLDEFEDINEQALEITNNFTSDITLTEEESIRFEQLIERIISFYNKNKKFGVNALLFISVMVNLMNIHQYYDFVRPKTESITSDDLLKFEQKIQKSIEIKLKEMKEYRTTNRVSKVMLKPKTKTIVITQLPKDFDVIVLQINHKWAFVSYINPSDNLMETGWIMKKYLDKNK</sequence>
<dbReference type="Proteomes" id="UP000759529">
    <property type="component" value="Unassembled WGS sequence"/>
</dbReference>
<dbReference type="EMBL" id="JACSOD020000413">
    <property type="protein sequence ID" value="MBM6498291.1"/>
    <property type="molecule type" value="Genomic_DNA"/>
</dbReference>
<evidence type="ECO:0008006" key="3">
    <source>
        <dbReference type="Google" id="ProtNLM"/>
    </source>
</evidence>
<comment type="caution">
    <text evidence="1">The sequence shown here is derived from an EMBL/GenBank/DDBJ whole genome shotgun (WGS) entry which is preliminary data.</text>
</comment>
<reference evidence="1 2" key="1">
    <citation type="submission" date="2021-02" db="EMBL/GenBank/DDBJ databases">
        <authorList>
            <person name="Jung H.S."/>
            <person name="Chun B.H."/>
            <person name="Jeon C.O."/>
        </authorList>
    </citation>
    <scope>NUCLEOTIDE SEQUENCE [LARGE SCALE GENOMIC DNA]</scope>
    <source>
        <strain evidence="1 2">LMG 25203</strain>
    </source>
</reference>